<reference evidence="3 4" key="1">
    <citation type="submission" date="2013-02" db="EMBL/GenBank/DDBJ databases">
        <title>A novel strain isolated from Lonar lake, Maharashtra, India.</title>
        <authorList>
            <person name="Singh A."/>
        </authorList>
    </citation>
    <scope>NUCLEOTIDE SEQUENCE [LARGE SCALE GENOMIC DNA]</scope>
    <source>
        <strain evidence="3 4">AK24</strain>
    </source>
</reference>
<feature type="signal peptide" evidence="1">
    <location>
        <begin position="1"/>
        <end position="24"/>
    </location>
</feature>
<evidence type="ECO:0000313" key="3">
    <source>
        <dbReference type="EMBL" id="EON77860.1"/>
    </source>
</evidence>
<dbReference type="InterPro" id="IPR011040">
    <property type="entry name" value="Sialidase"/>
</dbReference>
<gene>
    <name evidence="3" type="ORF">ADIS_1779</name>
</gene>
<dbReference type="Pfam" id="PF13088">
    <property type="entry name" value="BNR_2"/>
    <property type="match status" value="1"/>
</dbReference>
<dbReference type="Proteomes" id="UP000013909">
    <property type="component" value="Unassembled WGS sequence"/>
</dbReference>
<protein>
    <recommendedName>
        <fullName evidence="2">Sialidase domain-containing protein</fullName>
    </recommendedName>
</protein>
<keyword evidence="4" id="KW-1185">Reference proteome</keyword>
<dbReference type="PANTHER" id="PTHR43752">
    <property type="entry name" value="BNR/ASP-BOX REPEAT FAMILY PROTEIN"/>
    <property type="match status" value="1"/>
</dbReference>
<evidence type="ECO:0000313" key="4">
    <source>
        <dbReference type="Proteomes" id="UP000013909"/>
    </source>
</evidence>
<evidence type="ECO:0000259" key="2">
    <source>
        <dbReference type="Pfam" id="PF13088"/>
    </source>
</evidence>
<dbReference type="EMBL" id="AQHR01000049">
    <property type="protein sequence ID" value="EON77860.1"/>
    <property type="molecule type" value="Genomic_DNA"/>
</dbReference>
<evidence type="ECO:0000256" key="1">
    <source>
        <dbReference type="SAM" id="SignalP"/>
    </source>
</evidence>
<keyword evidence="1" id="KW-0732">Signal</keyword>
<dbReference type="RefSeq" id="WP_010853918.1">
    <property type="nucleotide sequence ID" value="NZ_AQHR01000049.1"/>
</dbReference>
<dbReference type="OrthoDB" id="9757809at2"/>
<name>R7ZUM9_9BACT</name>
<dbReference type="STRING" id="1232681.ADIS_1779"/>
<dbReference type="SUPFAM" id="SSF50939">
    <property type="entry name" value="Sialidases"/>
    <property type="match status" value="1"/>
</dbReference>
<dbReference type="Gene3D" id="2.120.10.10">
    <property type="match status" value="1"/>
</dbReference>
<dbReference type="PANTHER" id="PTHR43752:SF2">
    <property type="entry name" value="BNR_ASP-BOX REPEAT FAMILY PROTEIN"/>
    <property type="match status" value="1"/>
</dbReference>
<feature type="domain" description="Sialidase" evidence="2">
    <location>
        <begin position="120"/>
        <end position="363"/>
    </location>
</feature>
<accession>R7ZUM9</accession>
<proteinExistence type="predicted"/>
<dbReference type="AlphaFoldDB" id="R7ZUM9"/>
<comment type="caution">
    <text evidence="3">The sequence shown here is derived from an EMBL/GenBank/DDBJ whole genome shotgun (WGS) entry which is preliminary data.</text>
</comment>
<feature type="chain" id="PRO_5004451092" description="Sialidase domain-containing protein" evidence="1">
    <location>
        <begin position="25"/>
        <end position="393"/>
    </location>
</feature>
<organism evidence="3 4">
    <name type="scientific">Lunatimonas lonarensis</name>
    <dbReference type="NCBI Taxonomy" id="1232681"/>
    <lineage>
        <taxon>Bacteria</taxon>
        <taxon>Pseudomonadati</taxon>
        <taxon>Bacteroidota</taxon>
        <taxon>Cytophagia</taxon>
        <taxon>Cytophagales</taxon>
        <taxon>Cyclobacteriaceae</taxon>
    </lineage>
</organism>
<dbReference type="InterPro" id="IPR036278">
    <property type="entry name" value="Sialidase_sf"/>
</dbReference>
<sequence length="393" mass="42898">MNLKIMFLMAGAVGMVLLQVPAVAATHPPDSVAVERVPLELPSKRVQVLERFISVDNVCAWPNLTALGDGTYVATIFNHPSHARMEGQVACYASSDNGRFWELRGKPTPNDPQTNRMNVAAGTNTSGNLVVVASGWSLTPSASQSGQMDLVAVLRPWVSISKDGGETWDINKTGFPTAQEGMTEFIPFGDVLSGSDGSLRVLAYAQSLDKTVNKVSMFKSTDDGKSWQWLSFISDASGSTAFAGGHNETAFYHTGNGHWIAAARRWRSGQAMDLFESNDDGKSWEMIGNLTDDNQHPGHMTALKDGRLLLTYGNRKVGEKGVAVKTSLDNGQTWSDEMIVIDDLDFGQDCGYPASVQLDDGSIMTLYYSRGIETHRRYHMGTVIWKLPLGQIR</sequence>
<dbReference type="CDD" id="cd15482">
    <property type="entry name" value="Sialidase_non-viral"/>
    <property type="match status" value="1"/>
</dbReference>